<accession>A0A3Q3EY58</accession>
<evidence type="ECO:0000313" key="8">
    <source>
        <dbReference type="Ensembl" id="ENSKMAP00000006532.1"/>
    </source>
</evidence>
<dbReference type="AlphaFoldDB" id="A0A3Q3EY58"/>
<comment type="subcellular location">
    <subcellularLocation>
        <location evidence="1">Mitochondrion</location>
    </subcellularLocation>
</comment>
<dbReference type="PANTHER" id="PTHR15925:SF2">
    <property type="entry name" value="SMALL RIBOSOMAL SUBUNIT PROTEIN MS23"/>
    <property type="match status" value="1"/>
</dbReference>
<evidence type="ECO:0000259" key="7">
    <source>
        <dbReference type="Pfam" id="PF10484"/>
    </source>
</evidence>
<keyword evidence="9" id="KW-1185">Reference proteome</keyword>
<evidence type="ECO:0000313" key="9">
    <source>
        <dbReference type="Proteomes" id="UP000264800"/>
    </source>
</evidence>
<dbReference type="InterPro" id="IPR059242">
    <property type="entry name" value="mS23_dom"/>
</dbReference>
<evidence type="ECO:0000256" key="3">
    <source>
        <dbReference type="ARBA" id="ARBA00022980"/>
    </source>
</evidence>
<protein>
    <recommendedName>
        <fullName evidence="6">Small ribosomal subunit protein mS23</fullName>
    </recommendedName>
</protein>
<dbReference type="PANTHER" id="PTHR15925">
    <property type="entry name" value="MITOCHONDRIAL RIBOSOMAL PROTEIN S23"/>
    <property type="match status" value="1"/>
</dbReference>
<feature type="domain" description="Small ribosomal subunit protein mS23 conserved" evidence="7">
    <location>
        <begin position="2"/>
        <end position="132"/>
    </location>
</feature>
<dbReference type="Ensembl" id="ENSKMAT00000006641.1">
    <property type="protein sequence ID" value="ENSKMAP00000006532.1"/>
    <property type="gene ID" value="ENSKMAG00000004939.1"/>
</dbReference>
<sequence length="182" mass="21031">MAGSRLERFGTVFSRVRDLMLSGVIKPANKPLWYDVYTAFPPKRDPSYVKPHKRVGIKTQQNVPEIFYKEDEIRARFYKEYGTGPRLFELSKPNFVSTCQRFVDCYTELQRKSHGELDDSALFVETGKALLLEGLVLRKSTSSGKTSYNLYVMKHIIFNLAAHANKQPSEPKLQPDQTFLYR</sequence>
<evidence type="ECO:0000256" key="5">
    <source>
        <dbReference type="ARBA" id="ARBA00023274"/>
    </source>
</evidence>
<dbReference type="GO" id="GO:0005840">
    <property type="term" value="C:ribosome"/>
    <property type="evidence" value="ECO:0007669"/>
    <property type="project" value="InterPro"/>
</dbReference>
<dbReference type="InterPro" id="IPR023611">
    <property type="entry name" value="mS23_dom_met"/>
</dbReference>
<reference evidence="8" key="2">
    <citation type="submission" date="2025-09" db="UniProtKB">
        <authorList>
            <consortium name="Ensembl"/>
        </authorList>
    </citation>
    <scope>IDENTIFICATION</scope>
</reference>
<dbReference type="Pfam" id="PF10484">
    <property type="entry name" value="MRP-S23"/>
    <property type="match status" value="1"/>
</dbReference>
<proteinExistence type="inferred from homology"/>
<dbReference type="GO" id="GO:0006412">
    <property type="term" value="P:translation"/>
    <property type="evidence" value="ECO:0007669"/>
    <property type="project" value="InterPro"/>
</dbReference>
<dbReference type="Proteomes" id="UP000264800">
    <property type="component" value="Unplaced"/>
</dbReference>
<evidence type="ECO:0000256" key="1">
    <source>
        <dbReference type="ARBA" id="ARBA00004173"/>
    </source>
</evidence>
<dbReference type="STRING" id="37003.ENSKMAP00000006532"/>
<keyword evidence="5" id="KW-0687">Ribonucleoprotein</keyword>
<keyword evidence="4" id="KW-0496">Mitochondrion</keyword>
<reference evidence="8" key="1">
    <citation type="submission" date="2025-08" db="UniProtKB">
        <authorList>
            <consortium name="Ensembl"/>
        </authorList>
    </citation>
    <scope>IDENTIFICATION</scope>
</reference>
<dbReference type="GeneTree" id="ENSGT00390000009030"/>
<evidence type="ECO:0000256" key="2">
    <source>
        <dbReference type="ARBA" id="ARBA00009864"/>
    </source>
</evidence>
<organism evidence="8 9">
    <name type="scientific">Kryptolebias marmoratus</name>
    <name type="common">Mangrove killifish</name>
    <name type="synonym">Rivulus marmoratus</name>
    <dbReference type="NCBI Taxonomy" id="37003"/>
    <lineage>
        <taxon>Eukaryota</taxon>
        <taxon>Metazoa</taxon>
        <taxon>Chordata</taxon>
        <taxon>Craniata</taxon>
        <taxon>Vertebrata</taxon>
        <taxon>Euteleostomi</taxon>
        <taxon>Actinopterygii</taxon>
        <taxon>Neopterygii</taxon>
        <taxon>Teleostei</taxon>
        <taxon>Neoteleostei</taxon>
        <taxon>Acanthomorphata</taxon>
        <taxon>Ovalentaria</taxon>
        <taxon>Atherinomorphae</taxon>
        <taxon>Cyprinodontiformes</taxon>
        <taxon>Rivulidae</taxon>
        <taxon>Kryptolebias</taxon>
    </lineage>
</organism>
<dbReference type="GO" id="GO:0003735">
    <property type="term" value="F:structural constituent of ribosome"/>
    <property type="evidence" value="ECO:0007669"/>
    <property type="project" value="InterPro"/>
</dbReference>
<name>A0A3Q3EY58_KRYMA</name>
<evidence type="ECO:0000256" key="4">
    <source>
        <dbReference type="ARBA" id="ARBA00023128"/>
    </source>
</evidence>
<dbReference type="CDD" id="cd23701">
    <property type="entry name" value="At1g26750"/>
    <property type="match status" value="1"/>
</dbReference>
<dbReference type="InterPro" id="IPR019520">
    <property type="entry name" value="Ribosomal_mS23_met"/>
</dbReference>
<keyword evidence="3" id="KW-0689">Ribosomal protein</keyword>
<dbReference type="GO" id="GO:0005739">
    <property type="term" value="C:mitochondrion"/>
    <property type="evidence" value="ECO:0007669"/>
    <property type="project" value="InterPro"/>
</dbReference>
<comment type="similarity">
    <text evidence="2">Belongs to the mitochondrion-specific ribosomal protein mS23 family.</text>
</comment>
<evidence type="ECO:0000256" key="6">
    <source>
        <dbReference type="ARBA" id="ARBA00035137"/>
    </source>
</evidence>